<dbReference type="EC" id="2.7.4.25" evidence="8"/>
<protein>
    <recommendedName>
        <fullName evidence="8">Cytidylate kinase</fullName>
        <shortName evidence="8">CK</shortName>
        <ecNumber evidence="8">2.7.4.25</ecNumber>
    </recommendedName>
    <alternativeName>
        <fullName evidence="8">Cytidine monophosphate kinase</fullName>
        <shortName evidence="8">CMP kinase</shortName>
    </alternativeName>
</protein>
<feature type="binding site" evidence="8">
    <location>
        <begin position="10"/>
        <end position="18"/>
    </location>
    <ligand>
        <name>ATP</name>
        <dbReference type="ChEBI" id="CHEBI:30616"/>
    </ligand>
</feature>
<evidence type="ECO:0000259" key="9">
    <source>
        <dbReference type="Pfam" id="PF02224"/>
    </source>
</evidence>
<evidence type="ECO:0000256" key="1">
    <source>
        <dbReference type="ARBA" id="ARBA00009427"/>
    </source>
</evidence>
<comment type="caution">
    <text evidence="10">The sequence shown here is derived from an EMBL/GenBank/DDBJ whole genome shotgun (WGS) entry which is preliminary data.</text>
</comment>
<dbReference type="GO" id="GO:0015949">
    <property type="term" value="P:nucleobase-containing small molecule interconversion"/>
    <property type="evidence" value="ECO:0007669"/>
    <property type="project" value="TreeGrafter"/>
</dbReference>
<keyword evidence="2 8" id="KW-0808">Transferase</keyword>
<dbReference type="AlphaFoldDB" id="A0A7X3FHZ9"/>
<dbReference type="GO" id="GO:0005524">
    <property type="term" value="F:ATP binding"/>
    <property type="evidence" value="ECO:0007669"/>
    <property type="project" value="UniProtKB-UniRule"/>
</dbReference>
<dbReference type="OrthoDB" id="9807434at2"/>
<comment type="catalytic activity">
    <reaction evidence="6 8">
        <text>dCMP + ATP = dCDP + ADP</text>
        <dbReference type="Rhea" id="RHEA:25094"/>
        <dbReference type="ChEBI" id="CHEBI:30616"/>
        <dbReference type="ChEBI" id="CHEBI:57566"/>
        <dbReference type="ChEBI" id="CHEBI:58593"/>
        <dbReference type="ChEBI" id="CHEBI:456216"/>
        <dbReference type="EC" id="2.7.4.25"/>
    </reaction>
</comment>
<dbReference type="InterPro" id="IPR003136">
    <property type="entry name" value="Cytidylate_kin"/>
</dbReference>
<dbReference type="Proteomes" id="UP000490800">
    <property type="component" value="Unassembled WGS sequence"/>
</dbReference>
<keyword evidence="8" id="KW-0963">Cytoplasm</keyword>
<evidence type="ECO:0000256" key="3">
    <source>
        <dbReference type="ARBA" id="ARBA00022741"/>
    </source>
</evidence>
<dbReference type="GO" id="GO:0036431">
    <property type="term" value="F:dCMP kinase activity"/>
    <property type="evidence" value="ECO:0007669"/>
    <property type="project" value="InterPro"/>
</dbReference>
<dbReference type="InterPro" id="IPR011994">
    <property type="entry name" value="Cytidylate_kinase_dom"/>
</dbReference>
<dbReference type="NCBIfam" id="TIGR00017">
    <property type="entry name" value="cmk"/>
    <property type="match status" value="1"/>
</dbReference>
<accession>A0A7X3FHZ9</accession>
<dbReference type="InterPro" id="IPR027417">
    <property type="entry name" value="P-loop_NTPase"/>
</dbReference>
<dbReference type="SUPFAM" id="SSF52540">
    <property type="entry name" value="P-loop containing nucleoside triphosphate hydrolases"/>
    <property type="match status" value="1"/>
</dbReference>
<organism evidence="10 11">
    <name type="scientific">Paenibacillus lutrae</name>
    <dbReference type="NCBI Taxonomy" id="2078573"/>
    <lineage>
        <taxon>Bacteria</taxon>
        <taxon>Bacillati</taxon>
        <taxon>Bacillota</taxon>
        <taxon>Bacilli</taxon>
        <taxon>Bacillales</taxon>
        <taxon>Paenibacillaceae</taxon>
        <taxon>Paenibacillus</taxon>
    </lineage>
</organism>
<comment type="subcellular location">
    <subcellularLocation>
        <location evidence="8">Cytoplasm</location>
    </subcellularLocation>
</comment>
<evidence type="ECO:0000256" key="6">
    <source>
        <dbReference type="ARBA" id="ARBA00047615"/>
    </source>
</evidence>
<comment type="similarity">
    <text evidence="1 8">Belongs to the cytidylate kinase family. Type 1 subfamily.</text>
</comment>
<dbReference type="RefSeq" id="WP_157335520.1">
    <property type="nucleotide sequence ID" value="NZ_RHLK01000005.1"/>
</dbReference>
<evidence type="ECO:0000256" key="7">
    <source>
        <dbReference type="ARBA" id="ARBA00048478"/>
    </source>
</evidence>
<evidence type="ECO:0000313" key="11">
    <source>
        <dbReference type="Proteomes" id="UP000490800"/>
    </source>
</evidence>
<gene>
    <name evidence="8" type="primary">cmk</name>
    <name evidence="10" type="ORF">EDM21_11140</name>
</gene>
<evidence type="ECO:0000256" key="2">
    <source>
        <dbReference type="ARBA" id="ARBA00022679"/>
    </source>
</evidence>
<feature type="domain" description="Cytidylate kinase" evidence="9">
    <location>
        <begin position="6"/>
        <end position="217"/>
    </location>
</feature>
<dbReference type="GO" id="GO:0006220">
    <property type="term" value="P:pyrimidine nucleotide metabolic process"/>
    <property type="evidence" value="ECO:0007669"/>
    <property type="project" value="UniProtKB-UniRule"/>
</dbReference>
<keyword evidence="11" id="KW-1185">Reference proteome</keyword>
<sequence>MTKFNIAIDGPAGAGKSTVARMVAGELGFIYVDTGAMYRAVTWKALQDGIDPGDAPGVTRTASAMQISLVPGKDGQQVFVNGQDVSVPIRSKTVTDHVSQIAAIPEVRELLVNLQKQMAASKGVVMDGRDIGTHVLPDAEVKVYLTASVRKRAERRFEEVRGAGAVTTLDDMERDIARRDRLDEGREASPLVQAKDAILLDSTNMTVPEVVEYILELGRSRTGGEHQ</sequence>
<keyword evidence="4 8" id="KW-0418">Kinase</keyword>
<keyword evidence="5 8" id="KW-0067">ATP-binding</keyword>
<name>A0A7X3FHZ9_9BACL</name>
<dbReference type="PANTHER" id="PTHR21299">
    <property type="entry name" value="CYTIDYLATE KINASE/PANTOATE-BETA-ALANINE LIGASE"/>
    <property type="match status" value="1"/>
</dbReference>
<keyword evidence="3 8" id="KW-0547">Nucleotide-binding</keyword>
<dbReference type="PANTHER" id="PTHR21299:SF2">
    <property type="entry name" value="CYTIDYLATE KINASE"/>
    <property type="match status" value="1"/>
</dbReference>
<dbReference type="EMBL" id="RHLK01000005">
    <property type="protein sequence ID" value="MVP00065.1"/>
    <property type="molecule type" value="Genomic_DNA"/>
</dbReference>
<dbReference type="Pfam" id="PF02224">
    <property type="entry name" value="Cytidylate_kin"/>
    <property type="match status" value="1"/>
</dbReference>
<dbReference type="GO" id="GO:0005829">
    <property type="term" value="C:cytosol"/>
    <property type="evidence" value="ECO:0007669"/>
    <property type="project" value="TreeGrafter"/>
</dbReference>
<evidence type="ECO:0000256" key="5">
    <source>
        <dbReference type="ARBA" id="ARBA00022840"/>
    </source>
</evidence>
<evidence type="ECO:0000256" key="8">
    <source>
        <dbReference type="HAMAP-Rule" id="MF_00238"/>
    </source>
</evidence>
<evidence type="ECO:0000256" key="4">
    <source>
        <dbReference type="ARBA" id="ARBA00022777"/>
    </source>
</evidence>
<dbReference type="CDD" id="cd02020">
    <property type="entry name" value="CMPK"/>
    <property type="match status" value="1"/>
</dbReference>
<evidence type="ECO:0000313" key="10">
    <source>
        <dbReference type="EMBL" id="MVP00065.1"/>
    </source>
</evidence>
<dbReference type="HAMAP" id="MF_00238">
    <property type="entry name" value="Cytidyl_kinase_type1"/>
    <property type="match status" value="1"/>
</dbReference>
<comment type="catalytic activity">
    <reaction evidence="7 8">
        <text>CMP + ATP = CDP + ADP</text>
        <dbReference type="Rhea" id="RHEA:11600"/>
        <dbReference type="ChEBI" id="CHEBI:30616"/>
        <dbReference type="ChEBI" id="CHEBI:58069"/>
        <dbReference type="ChEBI" id="CHEBI:60377"/>
        <dbReference type="ChEBI" id="CHEBI:456216"/>
        <dbReference type="EC" id="2.7.4.25"/>
    </reaction>
</comment>
<dbReference type="Gene3D" id="3.40.50.300">
    <property type="entry name" value="P-loop containing nucleotide triphosphate hydrolases"/>
    <property type="match status" value="1"/>
</dbReference>
<proteinExistence type="inferred from homology"/>
<reference evidence="10 11" key="1">
    <citation type="journal article" date="2019" name="Microorganisms">
        <title>Paenibacillus lutrae sp. nov., A Chitinolytic Species Isolated from A River Otter in Castril Natural Park, Granada, Spain.</title>
        <authorList>
            <person name="Rodriguez M."/>
            <person name="Reina J.C."/>
            <person name="Bejar V."/>
            <person name="Llamas I."/>
        </authorList>
    </citation>
    <scope>NUCLEOTIDE SEQUENCE [LARGE SCALE GENOMIC DNA]</scope>
    <source>
        <strain evidence="10 11">N10</strain>
    </source>
</reference>